<sequence length="243" mass="28381">MPKQEKSEDNEKLEDYKIDSINNVITLFKAKNIEKISSIINFPLYRAYPIPPIKNQKEFKKRFSEVFDQVLIDKIANSEIKQWSEVGWRGIMLDNGVLWMANSDGIITAINYQSDFEKKLRKDLIDREKEYLYNSLKTFESPTYKIKTTNYLIRIDKVTNHKYRYASWKISEKETSKPDIVLNDGELEFDGNGGNHSITFVQGKYTYIIYRNIIVEENSPDITLEIEKAGKIILSEDGTLILE</sequence>
<name>H7FUS8_FLAFP</name>
<dbReference type="STRING" id="1086011.HJ01_02926"/>
<dbReference type="eggNOG" id="ENOG502ZBTY">
    <property type="taxonomic scope" value="Bacteria"/>
</dbReference>
<keyword evidence="2" id="KW-1185">Reference proteome</keyword>
<evidence type="ECO:0000313" key="2">
    <source>
        <dbReference type="Proteomes" id="UP000005566"/>
    </source>
</evidence>
<accession>H7FUS8</accession>
<dbReference type="AlphaFoldDB" id="H7FUS8"/>
<dbReference type="EMBL" id="AHKF01000021">
    <property type="protein sequence ID" value="EIA07767.1"/>
    <property type="molecule type" value="Genomic_DNA"/>
</dbReference>
<gene>
    <name evidence="1" type="ORF">HJ01_02926</name>
</gene>
<dbReference type="PATRIC" id="fig|1086011.3.peg.2866"/>
<protein>
    <submittedName>
        <fullName evidence="1">Uncharacterized protein</fullName>
    </submittedName>
</protein>
<organism evidence="1 2">
    <name type="scientific">Flavobacterium frigoris (strain PS1)</name>
    <dbReference type="NCBI Taxonomy" id="1086011"/>
    <lineage>
        <taxon>Bacteria</taxon>
        <taxon>Pseudomonadati</taxon>
        <taxon>Bacteroidota</taxon>
        <taxon>Flavobacteriia</taxon>
        <taxon>Flavobacteriales</taxon>
        <taxon>Flavobacteriaceae</taxon>
        <taxon>Flavobacterium</taxon>
    </lineage>
</organism>
<comment type="caution">
    <text evidence="1">The sequence shown here is derived from an EMBL/GenBank/DDBJ whole genome shotgun (WGS) entry which is preliminary data.</text>
</comment>
<proteinExistence type="predicted"/>
<dbReference type="Proteomes" id="UP000005566">
    <property type="component" value="Unassembled WGS sequence"/>
</dbReference>
<evidence type="ECO:0000313" key="1">
    <source>
        <dbReference type="EMBL" id="EIA07767.1"/>
    </source>
</evidence>
<reference evidence="1 2" key="1">
    <citation type="journal article" date="2014" name="Acta Crystallogr. D">
        <title>Structure-based characterization and antifreeze properties of a hyperactive ice-binding protein from the Antarctic bacterium Flavobacterium frigoris PS1.</title>
        <authorList>
            <person name="Do H."/>
            <person name="Kim S.J."/>
            <person name="Kim H.J."/>
            <person name="Lee J.H."/>
        </authorList>
    </citation>
    <scope>NUCLEOTIDE SEQUENCE [LARGE SCALE GENOMIC DNA]</scope>
    <source>
        <strain evidence="1 2">PS1</strain>
    </source>
</reference>